<sequence>MTSEKVQQVLILDPPHLLKFEGPFTDIVTSTLTLTNSTENKVAFKIKTTAPKRYCVRPNSGVIKPNGQAKVSLMLQPFEYDPVERNRHKFMVQSLIVPENEEYNEAMWMKCSEQIMDSKLRCLFELPGAAVGGSGGEEVSLPNTEATPKSDDSKSPVGDKSPVKSPLTELMMRIDDLNHCGFRPSICKCELWWQKCVPLKGDYMEKQEPASRDPRLTEAADMIRKLRDENSSLKQELSSLRDSMLRQRKVGDGGDDPMESFNSQHLSQNYAYQTVALTPKVMTGLVALVIFCLFLGKLIL</sequence>
<evidence type="ECO:0000256" key="2">
    <source>
        <dbReference type="ARBA" id="ARBA00008932"/>
    </source>
</evidence>
<evidence type="ECO:0000256" key="8">
    <source>
        <dbReference type="SAM" id="Phobius"/>
    </source>
</evidence>
<dbReference type="PIRSF" id="PIRSF019693">
    <property type="entry name" value="VAMP-associated"/>
    <property type="match status" value="1"/>
</dbReference>
<dbReference type="Gene3D" id="2.60.40.10">
    <property type="entry name" value="Immunoglobulins"/>
    <property type="match status" value="1"/>
</dbReference>
<dbReference type="AlphaFoldDB" id="A0A7R9A954"/>
<evidence type="ECO:0000256" key="5">
    <source>
        <dbReference type="ARBA" id="ARBA00023136"/>
    </source>
</evidence>
<keyword evidence="3 8" id="KW-0812">Transmembrane</keyword>
<dbReference type="InterPro" id="IPR000535">
    <property type="entry name" value="MSP_dom"/>
</dbReference>
<proteinExistence type="inferred from homology"/>
<dbReference type="SUPFAM" id="SSF49354">
    <property type="entry name" value="PapD-like"/>
    <property type="match status" value="1"/>
</dbReference>
<dbReference type="GO" id="GO:0005886">
    <property type="term" value="C:plasma membrane"/>
    <property type="evidence" value="ECO:0007669"/>
    <property type="project" value="TreeGrafter"/>
</dbReference>
<evidence type="ECO:0000256" key="6">
    <source>
        <dbReference type="SAM" id="Coils"/>
    </source>
</evidence>
<dbReference type="GO" id="GO:0061817">
    <property type="term" value="P:endoplasmic reticulum-plasma membrane tethering"/>
    <property type="evidence" value="ECO:0007669"/>
    <property type="project" value="TreeGrafter"/>
</dbReference>
<comment type="similarity">
    <text evidence="2">Belongs to the VAMP-associated protein (VAP) (TC 9.B.17) family.</text>
</comment>
<dbReference type="PANTHER" id="PTHR10809:SF6">
    <property type="entry name" value="AT11025P-RELATED"/>
    <property type="match status" value="1"/>
</dbReference>
<evidence type="ECO:0000313" key="10">
    <source>
        <dbReference type="EMBL" id="CAD7249732.1"/>
    </source>
</evidence>
<evidence type="ECO:0000256" key="3">
    <source>
        <dbReference type="ARBA" id="ARBA00022692"/>
    </source>
</evidence>
<dbReference type="Pfam" id="PF00635">
    <property type="entry name" value="Motile_Sperm"/>
    <property type="match status" value="1"/>
</dbReference>
<accession>A0A7R9A954</accession>
<feature type="region of interest" description="Disordered" evidence="7">
    <location>
        <begin position="132"/>
        <end position="165"/>
    </location>
</feature>
<evidence type="ECO:0000259" key="9">
    <source>
        <dbReference type="PROSITE" id="PS50202"/>
    </source>
</evidence>
<feature type="transmembrane region" description="Helical" evidence="8">
    <location>
        <begin position="281"/>
        <end position="299"/>
    </location>
</feature>
<dbReference type="EMBL" id="LR901981">
    <property type="protein sequence ID" value="CAD7249732.1"/>
    <property type="molecule type" value="Genomic_DNA"/>
</dbReference>
<gene>
    <name evidence="10" type="ORF">DSTB1V02_LOCUS9519</name>
</gene>
<keyword evidence="6" id="KW-0175">Coiled coil</keyword>
<dbReference type="GO" id="GO:0090158">
    <property type="term" value="P:endoplasmic reticulum membrane organization"/>
    <property type="evidence" value="ECO:0007669"/>
    <property type="project" value="TreeGrafter"/>
</dbReference>
<evidence type="ECO:0000256" key="4">
    <source>
        <dbReference type="ARBA" id="ARBA00022989"/>
    </source>
</evidence>
<evidence type="ECO:0000256" key="7">
    <source>
        <dbReference type="SAM" id="MobiDB-lite"/>
    </source>
</evidence>
<comment type="subcellular location">
    <subcellularLocation>
        <location evidence="1">Membrane</location>
        <topology evidence="1">Single-pass type IV membrane protein</topology>
    </subcellularLocation>
</comment>
<keyword evidence="4 8" id="KW-1133">Transmembrane helix</keyword>
<dbReference type="GO" id="GO:0005789">
    <property type="term" value="C:endoplasmic reticulum membrane"/>
    <property type="evidence" value="ECO:0007669"/>
    <property type="project" value="InterPro"/>
</dbReference>
<dbReference type="InterPro" id="IPR013783">
    <property type="entry name" value="Ig-like_fold"/>
</dbReference>
<reference evidence="10" key="1">
    <citation type="submission" date="2020-11" db="EMBL/GenBank/DDBJ databases">
        <authorList>
            <person name="Tran Van P."/>
        </authorList>
    </citation>
    <scope>NUCLEOTIDE SEQUENCE</scope>
</reference>
<evidence type="ECO:0000313" key="11">
    <source>
        <dbReference type="Proteomes" id="UP000677054"/>
    </source>
</evidence>
<dbReference type="InterPro" id="IPR008962">
    <property type="entry name" value="PapD-like_sf"/>
</dbReference>
<protein>
    <recommendedName>
        <fullName evidence="9">MSP domain-containing protein</fullName>
    </recommendedName>
</protein>
<dbReference type="OrthoDB" id="264603at2759"/>
<dbReference type="PANTHER" id="PTHR10809">
    <property type="entry name" value="VESICLE-ASSOCIATED MEMBRANE PROTEIN-ASSOCIATED PROTEIN"/>
    <property type="match status" value="1"/>
</dbReference>
<dbReference type="InterPro" id="IPR016763">
    <property type="entry name" value="VAP"/>
</dbReference>
<dbReference type="Proteomes" id="UP000677054">
    <property type="component" value="Unassembled WGS sequence"/>
</dbReference>
<feature type="coiled-coil region" evidence="6">
    <location>
        <begin position="216"/>
        <end position="243"/>
    </location>
</feature>
<evidence type="ECO:0000256" key="1">
    <source>
        <dbReference type="ARBA" id="ARBA00004211"/>
    </source>
</evidence>
<dbReference type="PROSITE" id="PS50202">
    <property type="entry name" value="MSP"/>
    <property type="match status" value="1"/>
</dbReference>
<name>A0A7R9A954_9CRUS</name>
<dbReference type="GO" id="GO:0033149">
    <property type="term" value="F:FFAT motif binding"/>
    <property type="evidence" value="ECO:0007669"/>
    <property type="project" value="TreeGrafter"/>
</dbReference>
<keyword evidence="5 8" id="KW-0472">Membrane</keyword>
<feature type="domain" description="MSP" evidence="9">
    <location>
        <begin position="9"/>
        <end position="125"/>
    </location>
</feature>
<dbReference type="EMBL" id="CAJPEV010002464">
    <property type="protein sequence ID" value="CAG0896981.1"/>
    <property type="molecule type" value="Genomic_DNA"/>
</dbReference>
<keyword evidence="11" id="KW-1185">Reference proteome</keyword>
<organism evidence="10">
    <name type="scientific">Darwinula stevensoni</name>
    <dbReference type="NCBI Taxonomy" id="69355"/>
    <lineage>
        <taxon>Eukaryota</taxon>
        <taxon>Metazoa</taxon>
        <taxon>Ecdysozoa</taxon>
        <taxon>Arthropoda</taxon>
        <taxon>Crustacea</taxon>
        <taxon>Oligostraca</taxon>
        <taxon>Ostracoda</taxon>
        <taxon>Podocopa</taxon>
        <taxon>Podocopida</taxon>
        <taxon>Darwinulocopina</taxon>
        <taxon>Darwinuloidea</taxon>
        <taxon>Darwinulidae</taxon>
        <taxon>Darwinula</taxon>
    </lineage>
</organism>